<evidence type="ECO:0000313" key="15">
    <source>
        <dbReference type="Proteomes" id="UP000007962"/>
    </source>
</evidence>
<dbReference type="Gene3D" id="3.90.20.20">
    <property type="match status" value="1"/>
</dbReference>
<evidence type="ECO:0000256" key="3">
    <source>
        <dbReference type="ARBA" id="ARBA00011738"/>
    </source>
</evidence>
<keyword evidence="4 10" id="KW-0963">Cytoplasm</keyword>
<dbReference type="PROSITE" id="PS01071">
    <property type="entry name" value="GRPE"/>
    <property type="match status" value="1"/>
</dbReference>
<evidence type="ECO:0000256" key="9">
    <source>
        <dbReference type="ARBA" id="ARBA00076414"/>
    </source>
</evidence>
<evidence type="ECO:0000256" key="12">
    <source>
        <dbReference type="RuleBase" id="RU004478"/>
    </source>
</evidence>
<sequence length="206" mass="22148">MTENPYEGEPIIRDKRRVDPTTGELRATGATPGTDEVSGAGAPAGATDATQAAGDSELEAARAEILDLQDQLARAKAETYNTDQRFNAFVKRTRGESAAERTRGRVDVAEALVPVLDDIELARAHGELVGPFAAIAEKLEQILSSRFEVERFGAEGEEFDPTLHEALMHADDPAATTTTVQRVLQPGYRAGERIVRPARVAVVGPE</sequence>
<dbReference type="HOGENOM" id="CLU_057217_4_1_11"/>
<evidence type="ECO:0000256" key="2">
    <source>
        <dbReference type="ARBA" id="ARBA00009054"/>
    </source>
</evidence>
<accession>C5C3P1</accession>
<evidence type="ECO:0000256" key="5">
    <source>
        <dbReference type="ARBA" id="ARBA00023016"/>
    </source>
</evidence>
<dbReference type="GO" id="GO:0005737">
    <property type="term" value="C:cytoplasm"/>
    <property type="evidence" value="ECO:0007669"/>
    <property type="project" value="UniProtKB-SubCell"/>
</dbReference>
<dbReference type="STRING" id="471853.Bcav_3708"/>
<dbReference type="CDD" id="cd00446">
    <property type="entry name" value="GrpE"/>
    <property type="match status" value="1"/>
</dbReference>
<dbReference type="PANTHER" id="PTHR21237:SF23">
    <property type="entry name" value="GRPE PROTEIN HOMOLOG, MITOCHONDRIAL"/>
    <property type="match status" value="1"/>
</dbReference>
<organism evidence="14 15">
    <name type="scientific">Beutenbergia cavernae (strain ATCC BAA-8 / DSM 12333 / CCUG 43141 / JCM 11478 / NBRC 16432 / NCIMB 13614 / HKI 0122)</name>
    <dbReference type="NCBI Taxonomy" id="471853"/>
    <lineage>
        <taxon>Bacteria</taxon>
        <taxon>Bacillati</taxon>
        <taxon>Actinomycetota</taxon>
        <taxon>Actinomycetes</taxon>
        <taxon>Micrococcales</taxon>
        <taxon>Beutenbergiaceae</taxon>
        <taxon>Beutenbergia</taxon>
    </lineage>
</organism>
<protein>
    <recommendedName>
        <fullName evidence="8 10">Protein GrpE</fullName>
    </recommendedName>
    <alternativeName>
        <fullName evidence="9 10">HSP-70 cofactor</fullName>
    </alternativeName>
</protein>
<dbReference type="GO" id="GO:0042803">
    <property type="term" value="F:protein homodimerization activity"/>
    <property type="evidence" value="ECO:0007669"/>
    <property type="project" value="InterPro"/>
</dbReference>
<dbReference type="eggNOG" id="COG0576">
    <property type="taxonomic scope" value="Bacteria"/>
</dbReference>
<feature type="region of interest" description="Disordered" evidence="13">
    <location>
        <begin position="1"/>
        <end position="55"/>
    </location>
</feature>
<evidence type="ECO:0000256" key="4">
    <source>
        <dbReference type="ARBA" id="ARBA00022490"/>
    </source>
</evidence>
<dbReference type="Proteomes" id="UP000007962">
    <property type="component" value="Chromosome"/>
</dbReference>
<evidence type="ECO:0000256" key="1">
    <source>
        <dbReference type="ARBA" id="ARBA00004496"/>
    </source>
</evidence>
<feature type="compositionally biased region" description="Basic and acidic residues" evidence="13">
    <location>
        <begin position="10"/>
        <end position="19"/>
    </location>
</feature>
<reference evidence="14 15" key="1">
    <citation type="journal article" date="2009" name="Stand. Genomic Sci.">
        <title>Complete genome sequence of Beutenbergia cavernae type strain (HKI 0122).</title>
        <authorList>
            <person name="Land M."/>
            <person name="Pukall R."/>
            <person name="Abt B."/>
            <person name="Goker M."/>
            <person name="Rohde M."/>
            <person name="Glavina Del Rio T."/>
            <person name="Tice H."/>
            <person name="Copeland A."/>
            <person name="Cheng J.F."/>
            <person name="Lucas S."/>
            <person name="Chen F."/>
            <person name="Nolan M."/>
            <person name="Bruce D."/>
            <person name="Goodwin L."/>
            <person name="Pitluck S."/>
            <person name="Ivanova N."/>
            <person name="Mavromatis K."/>
            <person name="Ovchinnikova G."/>
            <person name="Pati A."/>
            <person name="Chen A."/>
            <person name="Palaniappan K."/>
            <person name="Hauser L."/>
            <person name="Chang Y.J."/>
            <person name="Jefferies C.C."/>
            <person name="Saunders E."/>
            <person name="Brettin T."/>
            <person name="Detter J.C."/>
            <person name="Han C."/>
            <person name="Chain P."/>
            <person name="Bristow J."/>
            <person name="Eisen J.A."/>
            <person name="Markowitz V."/>
            <person name="Hugenholtz P."/>
            <person name="Kyrpides N.C."/>
            <person name="Klenk H.P."/>
            <person name="Lapidus A."/>
        </authorList>
    </citation>
    <scope>NUCLEOTIDE SEQUENCE [LARGE SCALE GENOMIC DNA]</scope>
    <source>
        <strain evidence="15">ATCC BAA-8 / DSM 12333 / NBRC 16432</strain>
    </source>
</reference>
<keyword evidence="6 10" id="KW-0143">Chaperone</keyword>
<evidence type="ECO:0000256" key="6">
    <source>
        <dbReference type="ARBA" id="ARBA00023186"/>
    </source>
</evidence>
<evidence type="ECO:0000256" key="13">
    <source>
        <dbReference type="SAM" id="MobiDB-lite"/>
    </source>
</evidence>
<dbReference type="PANTHER" id="PTHR21237">
    <property type="entry name" value="GRPE PROTEIN"/>
    <property type="match status" value="1"/>
</dbReference>
<evidence type="ECO:0000313" key="14">
    <source>
        <dbReference type="EMBL" id="ACQ81950.1"/>
    </source>
</evidence>
<dbReference type="InterPro" id="IPR009012">
    <property type="entry name" value="GrpE_head"/>
</dbReference>
<dbReference type="GO" id="GO:0051082">
    <property type="term" value="F:unfolded protein binding"/>
    <property type="evidence" value="ECO:0007669"/>
    <property type="project" value="TreeGrafter"/>
</dbReference>
<dbReference type="PRINTS" id="PR00773">
    <property type="entry name" value="GRPEPROTEIN"/>
</dbReference>
<keyword evidence="15" id="KW-1185">Reference proteome</keyword>
<dbReference type="EMBL" id="CP001618">
    <property type="protein sequence ID" value="ACQ81950.1"/>
    <property type="molecule type" value="Genomic_DNA"/>
</dbReference>
<dbReference type="SUPFAM" id="SSF58014">
    <property type="entry name" value="Coiled-coil domain of nucleotide exchange factor GrpE"/>
    <property type="match status" value="1"/>
</dbReference>
<dbReference type="GO" id="GO:0051087">
    <property type="term" value="F:protein-folding chaperone binding"/>
    <property type="evidence" value="ECO:0007669"/>
    <property type="project" value="InterPro"/>
</dbReference>
<dbReference type="OrthoDB" id="5191115at2"/>
<dbReference type="InterPro" id="IPR000740">
    <property type="entry name" value="GrpE"/>
</dbReference>
<dbReference type="HAMAP" id="MF_01151">
    <property type="entry name" value="GrpE"/>
    <property type="match status" value="1"/>
</dbReference>
<dbReference type="GO" id="GO:0006457">
    <property type="term" value="P:protein folding"/>
    <property type="evidence" value="ECO:0007669"/>
    <property type="project" value="InterPro"/>
</dbReference>
<dbReference type="Gene3D" id="2.30.22.10">
    <property type="entry name" value="Head domain of nucleotide exchange factor GrpE"/>
    <property type="match status" value="1"/>
</dbReference>
<feature type="compositionally biased region" description="Low complexity" evidence="13">
    <location>
        <begin position="39"/>
        <end position="55"/>
    </location>
</feature>
<dbReference type="Pfam" id="PF01025">
    <property type="entry name" value="GrpE"/>
    <property type="match status" value="1"/>
</dbReference>
<gene>
    <name evidence="10" type="primary">grpE</name>
    <name evidence="14" type="ordered locus">Bcav_3708</name>
</gene>
<dbReference type="AlphaFoldDB" id="C5C3P1"/>
<dbReference type="RefSeq" id="WP_015884187.1">
    <property type="nucleotide sequence ID" value="NC_012669.1"/>
</dbReference>
<dbReference type="InterPro" id="IPR013805">
    <property type="entry name" value="GrpE_CC"/>
</dbReference>
<name>C5C3P1_BEUC1</name>
<evidence type="ECO:0000256" key="11">
    <source>
        <dbReference type="RuleBase" id="RU000639"/>
    </source>
</evidence>
<dbReference type="FunFam" id="2.30.22.10:FF:000001">
    <property type="entry name" value="Protein GrpE"/>
    <property type="match status" value="1"/>
</dbReference>
<evidence type="ECO:0000256" key="8">
    <source>
        <dbReference type="ARBA" id="ARBA00072274"/>
    </source>
</evidence>
<comment type="subcellular location">
    <subcellularLocation>
        <location evidence="1 10">Cytoplasm</location>
    </subcellularLocation>
</comment>
<proteinExistence type="inferred from homology"/>
<evidence type="ECO:0000256" key="7">
    <source>
        <dbReference type="ARBA" id="ARBA00053401"/>
    </source>
</evidence>
<comment type="similarity">
    <text evidence="2 10 12">Belongs to the GrpE family.</text>
</comment>
<dbReference type="SUPFAM" id="SSF51064">
    <property type="entry name" value="Head domain of nucleotide exchange factor GrpE"/>
    <property type="match status" value="1"/>
</dbReference>
<keyword evidence="5 10" id="KW-0346">Stress response</keyword>
<comment type="function">
    <text evidence="7 10 11">Participates actively in the response to hyperosmotic and heat shock by preventing the aggregation of stress-denatured proteins, in association with DnaK and GrpE. It is the nucleotide exchange factor for DnaK and may function as a thermosensor. Unfolded proteins bind initially to DnaJ; upon interaction with the DnaJ-bound protein, DnaK hydrolyzes its bound ATP, resulting in the formation of a stable complex. GrpE releases ADP from DnaK; ATP binding to DnaK triggers the release of the substrate protein, thus completing the reaction cycle. Several rounds of ATP-dependent interactions between DnaJ, DnaK and GrpE are required for fully efficient folding.</text>
</comment>
<evidence type="ECO:0000256" key="10">
    <source>
        <dbReference type="HAMAP-Rule" id="MF_01151"/>
    </source>
</evidence>
<dbReference type="KEGG" id="bcv:Bcav_3708"/>
<dbReference type="GO" id="GO:0000774">
    <property type="term" value="F:adenyl-nucleotide exchange factor activity"/>
    <property type="evidence" value="ECO:0007669"/>
    <property type="project" value="InterPro"/>
</dbReference>
<comment type="subunit">
    <text evidence="3 10">Homodimer.</text>
</comment>